<organism evidence="11 12">
    <name type="scientific">Pelomonas nitida</name>
    <dbReference type="NCBI Taxonomy" id="3299027"/>
    <lineage>
        <taxon>Bacteria</taxon>
        <taxon>Pseudomonadati</taxon>
        <taxon>Pseudomonadota</taxon>
        <taxon>Betaproteobacteria</taxon>
        <taxon>Burkholderiales</taxon>
        <taxon>Sphaerotilaceae</taxon>
        <taxon>Roseateles</taxon>
    </lineage>
</organism>
<protein>
    <recommendedName>
        <fullName evidence="9">peptidylprolyl isomerase</fullName>
        <ecNumber evidence="9">5.2.1.8</ecNumber>
    </recommendedName>
</protein>
<keyword evidence="5 9" id="KW-0697">Rotamase</keyword>
<comment type="catalytic activity">
    <reaction evidence="1 9">
        <text>[protein]-peptidylproline (omega=180) = [protein]-peptidylproline (omega=0)</text>
        <dbReference type="Rhea" id="RHEA:16237"/>
        <dbReference type="Rhea" id="RHEA-COMP:10747"/>
        <dbReference type="Rhea" id="RHEA-COMP:10748"/>
        <dbReference type="ChEBI" id="CHEBI:83833"/>
        <dbReference type="ChEBI" id="CHEBI:83834"/>
        <dbReference type="EC" id="5.2.1.8"/>
    </reaction>
</comment>
<dbReference type="EMBL" id="JBIGIA010000009">
    <property type="protein sequence ID" value="MFG6457793.1"/>
    <property type="molecule type" value="Genomic_DNA"/>
</dbReference>
<evidence type="ECO:0000256" key="9">
    <source>
        <dbReference type="PROSITE-ProRule" id="PRU00277"/>
    </source>
</evidence>
<comment type="function">
    <text evidence="8">Also involved in hydrogenase metallocenter assembly, probably by participating in the nickel insertion step. This function in hydrogenase biosynthesis requires chaperone activity and the presence of the metal-binding domain, but not PPIase activity.</text>
</comment>
<dbReference type="PROSITE" id="PS50059">
    <property type="entry name" value="FKBP_PPIASE"/>
    <property type="match status" value="1"/>
</dbReference>
<dbReference type="RefSeq" id="WP_394488648.1">
    <property type="nucleotide sequence ID" value="NZ_JBIGIA010000009.1"/>
</dbReference>
<feature type="domain" description="PPIase FKBP-type" evidence="10">
    <location>
        <begin position="4"/>
        <end position="85"/>
    </location>
</feature>
<comment type="caution">
    <text evidence="11">The sequence shown here is derived from an EMBL/GenBank/DDBJ whole genome shotgun (WGS) entry which is preliminary data.</text>
</comment>
<dbReference type="InterPro" id="IPR046357">
    <property type="entry name" value="PPIase_dom_sf"/>
</dbReference>
<keyword evidence="6" id="KW-0143">Chaperone</keyword>
<proteinExistence type="inferred from homology"/>
<evidence type="ECO:0000313" key="12">
    <source>
        <dbReference type="Proteomes" id="UP001606305"/>
    </source>
</evidence>
<evidence type="ECO:0000256" key="1">
    <source>
        <dbReference type="ARBA" id="ARBA00000971"/>
    </source>
</evidence>
<comment type="similarity">
    <text evidence="3">Belongs to the FKBP-type PPIase family.</text>
</comment>
<reference evidence="11 12" key="1">
    <citation type="submission" date="2024-09" db="EMBL/GenBank/DDBJ databases">
        <title>Novel species of the genus Pelomonas and Roseateles isolated from streams.</title>
        <authorList>
            <person name="Lu H."/>
        </authorList>
    </citation>
    <scope>NUCLEOTIDE SEQUENCE [LARGE SCALE GENOMIC DNA]</scope>
    <source>
        <strain evidence="11 12">BYS96W</strain>
    </source>
</reference>
<evidence type="ECO:0000256" key="7">
    <source>
        <dbReference type="ARBA" id="ARBA00023235"/>
    </source>
</evidence>
<evidence type="ECO:0000313" key="11">
    <source>
        <dbReference type="EMBL" id="MFG6457793.1"/>
    </source>
</evidence>
<dbReference type="InterPro" id="IPR001179">
    <property type="entry name" value="PPIase_FKBP_dom"/>
</dbReference>
<name>A0ABW7G789_9BURK</name>
<dbReference type="SUPFAM" id="SSF54534">
    <property type="entry name" value="FKBP-like"/>
    <property type="match status" value="1"/>
</dbReference>
<dbReference type="PANTHER" id="PTHR47861">
    <property type="entry name" value="FKBP-TYPE PEPTIDYL-PROLYL CIS-TRANS ISOMERASE SLYD"/>
    <property type="match status" value="1"/>
</dbReference>
<sequence>MQATRPCVVSLRWRLEDAQGQLIDELAEPMEFLLGGDDLFAKVEEALEGQEAGFQTSLALQPEEAFGDYDSGLVCFEARALFPSDVEPGMQFEGLPEGAATEGMPTEVVYTVTEVYPEHVVLDGNHALAGIGLRMHMTLLDVRPATEDEVQAGSVGEPIFMVQTGAPPDESLH</sequence>
<keyword evidence="4" id="KW-0963">Cytoplasm</keyword>
<evidence type="ECO:0000256" key="4">
    <source>
        <dbReference type="ARBA" id="ARBA00022490"/>
    </source>
</evidence>
<evidence type="ECO:0000256" key="6">
    <source>
        <dbReference type="ARBA" id="ARBA00023186"/>
    </source>
</evidence>
<keyword evidence="12" id="KW-1185">Reference proteome</keyword>
<comment type="subcellular location">
    <subcellularLocation>
        <location evidence="2">Cytoplasm</location>
    </subcellularLocation>
</comment>
<evidence type="ECO:0000256" key="8">
    <source>
        <dbReference type="ARBA" id="ARBA00037071"/>
    </source>
</evidence>
<evidence type="ECO:0000256" key="5">
    <source>
        <dbReference type="ARBA" id="ARBA00023110"/>
    </source>
</evidence>
<keyword evidence="7 9" id="KW-0413">Isomerase</keyword>
<gene>
    <name evidence="11" type="ORF">ACG00X_13205</name>
</gene>
<evidence type="ECO:0000259" key="10">
    <source>
        <dbReference type="PROSITE" id="PS50059"/>
    </source>
</evidence>
<dbReference type="Gene3D" id="3.10.50.40">
    <property type="match status" value="1"/>
</dbReference>
<evidence type="ECO:0000256" key="3">
    <source>
        <dbReference type="ARBA" id="ARBA00006577"/>
    </source>
</evidence>
<dbReference type="EC" id="5.2.1.8" evidence="9"/>
<accession>A0ABW7G789</accession>
<dbReference type="Proteomes" id="UP001606305">
    <property type="component" value="Unassembled WGS sequence"/>
</dbReference>
<evidence type="ECO:0000256" key="2">
    <source>
        <dbReference type="ARBA" id="ARBA00004496"/>
    </source>
</evidence>
<dbReference type="PANTHER" id="PTHR47861:SF3">
    <property type="entry name" value="FKBP-TYPE PEPTIDYL-PROLYL CIS-TRANS ISOMERASE SLYD"/>
    <property type="match status" value="1"/>
</dbReference>
<dbReference type="GO" id="GO:0003755">
    <property type="term" value="F:peptidyl-prolyl cis-trans isomerase activity"/>
    <property type="evidence" value="ECO:0007669"/>
    <property type="project" value="UniProtKB-EC"/>
</dbReference>